<feature type="transmembrane region" description="Helical" evidence="1">
    <location>
        <begin position="106"/>
        <end position="130"/>
    </location>
</feature>
<evidence type="ECO:0000313" key="2">
    <source>
        <dbReference type="EMBL" id="OZV69963.1"/>
    </source>
</evidence>
<protein>
    <submittedName>
        <fullName evidence="2">Uncharacterized protein</fullName>
    </submittedName>
</protein>
<evidence type="ECO:0000256" key="1">
    <source>
        <dbReference type="SAM" id="Phobius"/>
    </source>
</evidence>
<accession>A0A265UXC5</accession>
<dbReference type="EMBL" id="NGJN01000002">
    <property type="protein sequence ID" value="OZV69963.1"/>
    <property type="molecule type" value="Genomic_DNA"/>
</dbReference>
<keyword evidence="3" id="KW-1185">Reference proteome</keyword>
<keyword evidence="1" id="KW-1133">Transmembrane helix</keyword>
<evidence type="ECO:0000313" key="3">
    <source>
        <dbReference type="Proteomes" id="UP000216840"/>
    </source>
</evidence>
<comment type="caution">
    <text evidence="2">The sequence shown here is derived from an EMBL/GenBank/DDBJ whole genome shotgun (WGS) entry which is preliminary data.</text>
</comment>
<feature type="transmembrane region" description="Helical" evidence="1">
    <location>
        <begin position="76"/>
        <end position="94"/>
    </location>
</feature>
<feature type="transmembrane region" description="Helical" evidence="1">
    <location>
        <begin position="208"/>
        <end position="228"/>
    </location>
</feature>
<feature type="transmembrane region" description="Helical" evidence="1">
    <location>
        <begin position="167"/>
        <end position="188"/>
    </location>
</feature>
<name>A0A265UXC5_9FLAO</name>
<dbReference type="AlphaFoldDB" id="A0A265UXC5"/>
<sequence>MESSYLIHHYVELAAALAASLYWLKTKEYKVRPFVWFLWLTIIVETIGLYPLFMQNNYDNTLFIFVKNSVFCRNTWLYNIYSSIGLILIGLFFLRNLQDQTSKKIIKIILVVCTAFAIIYYLTSGQFFIMSLPYDNALQTFAIFIFVLLYFRELMGSEEILAFYKSHVFYISVALLIWNICLTPLFIFDGYYRAINTEFIAFRSTFLMISNILLYSCYVFAFLISLYYKGKLVPKKLH</sequence>
<feature type="transmembrane region" description="Helical" evidence="1">
    <location>
        <begin position="6"/>
        <end position="24"/>
    </location>
</feature>
<organism evidence="2 3">
    <name type="scientific">Winogradskyella aurantia</name>
    <dbReference type="NCBI Taxonomy" id="1915063"/>
    <lineage>
        <taxon>Bacteria</taxon>
        <taxon>Pseudomonadati</taxon>
        <taxon>Bacteroidota</taxon>
        <taxon>Flavobacteriia</taxon>
        <taxon>Flavobacteriales</taxon>
        <taxon>Flavobacteriaceae</taxon>
        <taxon>Winogradskyella</taxon>
    </lineage>
</organism>
<proteinExistence type="predicted"/>
<reference evidence="2 3" key="1">
    <citation type="submission" date="2017-05" db="EMBL/GenBank/DDBJ databases">
        <title>The draft genome sequence of Idiomarina salinarum WNB302.</title>
        <authorList>
            <person name="Sun Y."/>
            <person name="Chen B."/>
            <person name="Du Z."/>
        </authorList>
    </citation>
    <scope>NUCLEOTIDE SEQUENCE [LARGE SCALE GENOMIC DNA]</scope>
    <source>
        <strain evidence="2 3">WNB302</strain>
    </source>
</reference>
<keyword evidence="1" id="KW-0812">Transmembrane</keyword>
<gene>
    <name evidence="2" type="ORF">CA834_04920</name>
</gene>
<keyword evidence="1" id="KW-0472">Membrane</keyword>
<feature type="transmembrane region" description="Helical" evidence="1">
    <location>
        <begin position="136"/>
        <end position="155"/>
    </location>
</feature>
<dbReference type="OrthoDB" id="1453530at2"/>
<feature type="transmembrane region" description="Helical" evidence="1">
    <location>
        <begin position="36"/>
        <end position="53"/>
    </location>
</feature>
<dbReference type="RefSeq" id="WP_094967554.1">
    <property type="nucleotide sequence ID" value="NZ_NGJN01000002.1"/>
</dbReference>
<dbReference type="Proteomes" id="UP000216840">
    <property type="component" value="Unassembled WGS sequence"/>
</dbReference>